<evidence type="ECO:0000313" key="2">
    <source>
        <dbReference type="EMBL" id="PWZ01074.1"/>
    </source>
</evidence>
<keyword evidence="3" id="KW-1185">Reference proteome</keyword>
<evidence type="ECO:0000256" key="1">
    <source>
        <dbReference type="SAM" id="MobiDB-lite"/>
    </source>
</evidence>
<evidence type="ECO:0000313" key="3">
    <source>
        <dbReference type="Proteomes" id="UP000246740"/>
    </source>
</evidence>
<organism evidence="2 3">
    <name type="scientific">Testicularia cyperi</name>
    <dbReference type="NCBI Taxonomy" id="1882483"/>
    <lineage>
        <taxon>Eukaryota</taxon>
        <taxon>Fungi</taxon>
        <taxon>Dikarya</taxon>
        <taxon>Basidiomycota</taxon>
        <taxon>Ustilaginomycotina</taxon>
        <taxon>Ustilaginomycetes</taxon>
        <taxon>Ustilaginales</taxon>
        <taxon>Anthracoideaceae</taxon>
        <taxon>Testicularia</taxon>
    </lineage>
</organism>
<dbReference type="OrthoDB" id="2554028at2759"/>
<dbReference type="EMBL" id="KZ819191">
    <property type="protein sequence ID" value="PWZ01074.1"/>
    <property type="molecule type" value="Genomic_DNA"/>
</dbReference>
<sequence length="473" mass="51388">MRSQQLARAALRAASGSRAGLRSAAIDVTVPSALRAPLKQRNSVAIASPAFSSATTRPFSTSSPMLKKKNKKNASLVDEDFEAVADEDGELGIEDDDLFGGVSSADAPTASSSASSSSRAGGVASRVDYAKSVEDFRRSLEWDEIDASRFPSLHKWRALAGRASTQDELTELLELAKIYRDRVGSLGTKSGERFASRASALGFPEIALNAFLDRYNYGLEYNVEALYLVQHGLAKKLRRNNKEELLASAEIEGAPVQETDLFGVVPPETAPAQESAEEPQEQQEGDGKAEAISERHQLDMQLARAQLAIIDRMALAASLAPTLDNTASHDPILLSYITSAYVSTFNLGTKLSFTNPLLTNVYARTNELIALLTATTESSLSHGRISALASPHDDESNHLLPKNRAADLTSSFATILSYVARHSGAKDLFRHPKTNRTLDPVRTLYRYMDHVGPSQSNKLVRRVEPLLQSYPTL</sequence>
<reference evidence="2 3" key="1">
    <citation type="journal article" date="2018" name="Mol. Biol. Evol.">
        <title>Broad Genomic Sampling Reveals a Smut Pathogenic Ancestry of the Fungal Clade Ustilaginomycotina.</title>
        <authorList>
            <person name="Kijpornyongpan T."/>
            <person name="Mondo S.J."/>
            <person name="Barry K."/>
            <person name="Sandor L."/>
            <person name="Lee J."/>
            <person name="Lipzen A."/>
            <person name="Pangilinan J."/>
            <person name="LaButti K."/>
            <person name="Hainaut M."/>
            <person name="Henrissat B."/>
            <person name="Grigoriev I.V."/>
            <person name="Spatafora J.W."/>
            <person name="Aime M.C."/>
        </authorList>
    </citation>
    <scope>NUCLEOTIDE SEQUENCE [LARGE SCALE GENOMIC DNA]</scope>
    <source>
        <strain evidence="2 3">MCA 3645</strain>
    </source>
</reference>
<name>A0A317XRT5_9BASI</name>
<dbReference type="AlphaFoldDB" id="A0A317XRT5"/>
<dbReference type="Proteomes" id="UP000246740">
    <property type="component" value="Unassembled WGS sequence"/>
</dbReference>
<feature type="compositionally biased region" description="Acidic residues" evidence="1">
    <location>
        <begin position="275"/>
        <end position="284"/>
    </location>
</feature>
<proteinExistence type="predicted"/>
<gene>
    <name evidence="2" type="ORF">BCV70DRAFT_199434</name>
</gene>
<protein>
    <submittedName>
        <fullName evidence="2">Uncharacterized protein</fullName>
    </submittedName>
</protein>
<feature type="region of interest" description="Disordered" evidence="1">
    <location>
        <begin position="269"/>
        <end position="291"/>
    </location>
</feature>
<accession>A0A317XRT5</accession>
<dbReference type="InParanoid" id="A0A317XRT5"/>